<dbReference type="Proteomes" id="UP000694888">
    <property type="component" value="Unplaced"/>
</dbReference>
<feature type="compositionally biased region" description="Basic and acidic residues" evidence="1">
    <location>
        <begin position="791"/>
        <end position="814"/>
    </location>
</feature>
<feature type="compositionally biased region" description="Polar residues" evidence="1">
    <location>
        <begin position="468"/>
        <end position="489"/>
    </location>
</feature>
<feature type="region of interest" description="Disordered" evidence="1">
    <location>
        <begin position="586"/>
        <end position="848"/>
    </location>
</feature>
<feature type="compositionally biased region" description="Low complexity" evidence="1">
    <location>
        <begin position="689"/>
        <end position="712"/>
    </location>
</feature>
<dbReference type="GeneID" id="101855517"/>
<organism evidence="2 3">
    <name type="scientific">Aplysia californica</name>
    <name type="common">California sea hare</name>
    <dbReference type="NCBI Taxonomy" id="6500"/>
    <lineage>
        <taxon>Eukaryota</taxon>
        <taxon>Metazoa</taxon>
        <taxon>Spiralia</taxon>
        <taxon>Lophotrochozoa</taxon>
        <taxon>Mollusca</taxon>
        <taxon>Gastropoda</taxon>
        <taxon>Heterobranchia</taxon>
        <taxon>Euthyneura</taxon>
        <taxon>Tectipleura</taxon>
        <taxon>Aplysiida</taxon>
        <taxon>Aplysioidea</taxon>
        <taxon>Aplysiidae</taxon>
        <taxon>Aplysia</taxon>
    </lineage>
</organism>
<feature type="compositionally biased region" description="Low complexity" evidence="1">
    <location>
        <begin position="69"/>
        <end position="79"/>
    </location>
</feature>
<dbReference type="PANTHER" id="PTHR14917">
    <property type="entry name" value="SPERMATOGENESIS-ASSOCIATED PROTEIN 7"/>
    <property type="match status" value="1"/>
</dbReference>
<dbReference type="InterPro" id="IPR029357">
    <property type="entry name" value="SPATA7"/>
</dbReference>
<feature type="region of interest" description="Disordered" evidence="1">
    <location>
        <begin position="331"/>
        <end position="368"/>
    </location>
</feature>
<feature type="compositionally biased region" description="Polar residues" evidence="1">
    <location>
        <begin position="498"/>
        <end position="527"/>
    </location>
</feature>
<name>A0ABM0K174_APLCA</name>
<feature type="compositionally biased region" description="Basic and acidic residues" evidence="1">
    <location>
        <begin position="757"/>
        <end position="773"/>
    </location>
</feature>
<dbReference type="RefSeq" id="XP_005106353.1">
    <property type="nucleotide sequence ID" value="XM_005106296.3"/>
</dbReference>
<dbReference type="Pfam" id="PF15244">
    <property type="entry name" value="HSD3"/>
    <property type="match status" value="2"/>
</dbReference>
<gene>
    <name evidence="3" type="primary">LOC101855517</name>
</gene>
<protein>
    <submittedName>
        <fullName evidence="3">Spermatogenesis-associated protein 7 isoform X1</fullName>
    </submittedName>
</protein>
<evidence type="ECO:0000313" key="2">
    <source>
        <dbReference type="Proteomes" id="UP000694888"/>
    </source>
</evidence>
<proteinExistence type="predicted"/>
<reference evidence="3" key="1">
    <citation type="submission" date="2025-08" db="UniProtKB">
        <authorList>
            <consortium name="RefSeq"/>
        </authorList>
    </citation>
    <scope>IDENTIFICATION</scope>
</reference>
<sequence length="848" mass="93636">MAANLKGNLGLKSGPLAPTSAKLTTQYLVLDHMNNHFNKIAKAKSAIDSRPPKSLTSSQKMRDRKNRSRLLSSPRTRPTSAMMYTDMQHYEDVLNDEPEDEEERLVHSIMKSTLVDKPKGSNNATYGSESATDFQEQTTYASHNGRGLMTHPQYTHTLGASTRPMSARSARSVGSATSSMRVPVGTHDQTRITYNGDILEKRAHKFTEPDRPFTPRTNISNHESRLKSSKCYNPPKPKPAGKKVNGADGVKERSRGPAKNEAGMGRSNQELRDTMETSQLSESMLMDITLRSRDDRHEQASDGQVPRLDISMDKDHLNWLQEQASKAKVRARSGAQIPQSHLVGDISTIKEEPSDRSGSNSVRKETLKNPCFPSIPQWLSLKLQEEEEEQKYLAFAKEVTDDVLTRGISTDRVLNRVFENHIARRKHDLDETRMRSVIRDLKKDLGLRDGSQERRLDETLADINYNNKARSMNGLSHTSSSDHQPGSEKSTMKDETRSFSQTNGYTMTSLEPLNNNTTSEAEMSTTLDSTSTMKFGRTADVFSTINSEATLEEREAREGDELSATQALKQYQFNLTVKEAGADCSESAVESATNGRETDVSEKSQKLERPATGERRLSEGEESPSDASSFTPSPADHAHRARRRERMKKSKGTAELGEQPMSSNSRSSSGTVSNNVRTTTDDVYSSEMSGQTSGLSGTHTTLTTTSDHNGSTLTHSEEVNGISGGSGGSLRPTARRRGGSRSQVIAEDPESSSGMGEEERGKDSLSRDNRATDMFDQGSSVGGEASGADDTETRGKSENGAVERHDGSSTREEKEKEEEEDYDYEDDYDADEDDGQGVSTHRTSDDDF</sequence>
<feature type="region of interest" description="Disordered" evidence="1">
    <location>
        <begin position="158"/>
        <end position="181"/>
    </location>
</feature>
<feature type="region of interest" description="Disordered" evidence="1">
    <location>
        <begin position="42"/>
        <end position="79"/>
    </location>
</feature>
<feature type="compositionally biased region" description="Basic and acidic residues" evidence="1">
    <location>
        <begin position="596"/>
        <end position="619"/>
    </location>
</feature>
<feature type="region of interest" description="Disordered" evidence="1">
    <location>
        <begin position="468"/>
        <end position="527"/>
    </location>
</feature>
<feature type="compositionally biased region" description="Low complexity" evidence="1">
    <location>
        <begin position="662"/>
        <end position="678"/>
    </location>
</feature>
<feature type="region of interest" description="Disordered" evidence="1">
    <location>
        <begin position="208"/>
        <end position="274"/>
    </location>
</feature>
<accession>A0ABM0K174</accession>
<feature type="compositionally biased region" description="Basic residues" evidence="1">
    <location>
        <begin position="639"/>
        <end position="651"/>
    </location>
</feature>
<keyword evidence="2" id="KW-1185">Reference proteome</keyword>
<feature type="compositionally biased region" description="Acidic residues" evidence="1">
    <location>
        <begin position="815"/>
        <end position="835"/>
    </location>
</feature>
<evidence type="ECO:0000256" key="1">
    <source>
        <dbReference type="SAM" id="MobiDB-lite"/>
    </source>
</evidence>
<evidence type="ECO:0000313" key="3">
    <source>
        <dbReference type="RefSeq" id="XP_005106353.1"/>
    </source>
</evidence>
<dbReference type="PANTHER" id="PTHR14917:SF4">
    <property type="entry name" value="SPERMATOGENESIS-ASSOCIATED 7"/>
    <property type="match status" value="1"/>
</dbReference>